<reference evidence="9 10" key="1">
    <citation type="submission" date="2019-03" db="EMBL/GenBank/DDBJ databases">
        <authorList>
            <consortium name="Pathogen Informatics"/>
        </authorList>
    </citation>
    <scope>NUCLEOTIDE SEQUENCE [LARGE SCALE GENOMIC DNA]</scope>
    <source>
        <strain evidence="9 10">NCTC12998</strain>
    </source>
</reference>
<keyword evidence="6" id="KW-0704">Schiff base</keyword>
<evidence type="ECO:0000256" key="4">
    <source>
        <dbReference type="ARBA" id="ARBA00022679"/>
    </source>
</evidence>
<evidence type="ECO:0000256" key="2">
    <source>
        <dbReference type="ARBA" id="ARBA00004948"/>
    </source>
</evidence>
<evidence type="ECO:0000256" key="1">
    <source>
        <dbReference type="ARBA" id="ARBA00002834"/>
    </source>
</evidence>
<evidence type="ECO:0000256" key="6">
    <source>
        <dbReference type="ARBA" id="ARBA00023270"/>
    </source>
</evidence>
<dbReference type="InterPro" id="IPR012675">
    <property type="entry name" value="Beta-grasp_dom_sf"/>
</dbReference>
<dbReference type="GO" id="GO:1990107">
    <property type="term" value="F:thiazole synthase activity"/>
    <property type="evidence" value="ECO:0007669"/>
    <property type="project" value="UniProtKB-EC"/>
</dbReference>
<dbReference type="AlphaFoldDB" id="A0A485BKR2"/>
<dbReference type="Pfam" id="PF02597">
    <property type="entry name" value="ThiS"/>
    <property type="match status" value="1"/>
</dbReference>
<keyword evidence="5" id="KW-0784">Thiamine biosynthesis</keyword>
<evidence type="ECO:0000313" key="10">
    <source>
        <dbReference type="Proteomes" id="UP000345637"/>
    </source>
</evidence>
<dbReference type="InterPro" id="IPR033983">
    <property type="entry name" value="Thiazole_synthase_ThiG"/>
</dbReference>
<dbReference type="Gene3D" id="3.10.20.30">
    <property type="match status" value="1"/>
</dbReference>
<dbReference type="GO" id="GO:0009229">
    <property type="term" value="P:thiamine diphosphate biosynthetic process"/>
    <property type="evidence" value="ECO:0007669"/>
    <property type="project" value="UniProtKB-UniPathway"/>
</dbReference>
<comment type="pathway">
    <text evidence="2">Cofactor biosynthesis; thiamine diphosphate biosynthesis.</text>
</comment>
<dbReference type="EMBL" id="CAADJE010000024">
    <property type="protein sequence ID" value="VFS72168.1"/>
    <property type="molecule type" value="Genomic_DNA"/>
</dbReference>
<evidence type="ECO:0000256" key="7">
    <source>
        <dbReference type="ARBA" id="ARBA00049897"/>
    </source>
</evidence>
<feature type="domain" description="Thiazole synthase ThiG" evidence="8">
    <location>
        <begin position="71"/>
        <end position="141"/>
    </location>
</feature>
<protein>
    <recommendedName>
        <fullName evidence="3">thiazole synthase</fullName>
        <ecNumber evidence="3">2.8.1.10</ecNumber>
    </recommendedName>
</protein>
<evidence type="ECO:0000313" key="9">
    <source>
        <dbReference type="EMBL" id="VFS72168.1"/>
    </source>
</evidence>
<dbReference type="EC" id="2.8.1.10" evidence="3"/>
<comment type="catalytic activity">
    <reaction evidence="7">
        <text>[ThiS sulfur-carrier protein]-C-terminal-Gly-aminoethanethioate + 2-iminoacetate + 1-deoxy-D-xylulose 5-phosphate = [ThiS sulfur-carrier protein]-C-terminal Gly-Gly + 2-[(2R,5Z)-2-carboxy-4-methylthiazol-5(2H)-ylidene]ethyl phosphate + 2 H2O + H(+)</text>
        <dbReference type="Rhea" id="RHEA:26297"/>
        <dbReference type="Rhea" id="RHEA-COMP:12909"/>
        <dbReference type="Rhea" id="RHEA-COMP:19908"/>
        <dbReference type="ChEBI" id="CHEBI:15377"/>
        <dbReference type="ChEBI" id="CHEBI:15378"/>
        <dbReference type="ChEBI" id="CHEBI:57792"/>
        <dbReference type="ChEBI" id="CHEBI:62899"/>
        <dbReference type="ChEBI" id="CHEBI:77846"/>
        <dbReference type="ChEBI" id="CHEBI:90778"/>
        <dbReference type="ChEBI" id="CHEBI:232372"/>
        <dbReference type="EC" id="2.8.1.10"/>
    </reaction>
</comment>
<keyword evidence="4 9" id="KW-0808">Transferase</keyword>
<proteinExistence type="predicted"/>
<dbReference type="Proteomes" id="UP000345637">
    <property type="component" value="Unassembled WGS sequence"/>
</dbReference>
<name>A0A485BKR2_RAOPL</name>
<evidence type="ECO:0000259" key="8">
    <source>
        <dbReference type="Pfam" id="PF05690"/>
    </source>
</evidence>
<dbReference type="PANTHER" id="PTHR34266">
    <property type="entry name" value="THIAZOLE SYNTHASE"/>
    <property type="match status" value="1"/>
</dbReference>
<dbReference type="InterPro" id="IPR016155">
    <property type="entry name" value="Mopterin_synth/thiamin_S_b"/>
</dbReference>
<dbReference type="InterPro" id="IPR008867">
    <property type="entry name" value="ThiG"/>
</dbReference>
<dbReference type="NCBIfam" id="TIGR01683">
    <property type="entry name" value="thiS"/>
    <property type="match status" value="1"/>
</dbReference>
<sequence>MQVWFNDEPLQCAEATSVAALLTQLEQQQPGVALALNQHILPRERWDHHLLQEGDQILLFQLSPEADMLRIADKTFESHLFTGTGKFRRPDVMVEAIRASGSQLVTLAMKRVDLRQHNDAILAPLLAAGVSLLPNTSGPKRQKKPYLPRVWRGRRWVPTG</sequence>
<dbReference type="InterPro" id="IPR013785">
    <property type="entry name" value="Aldolase_TIM"/>
</dbReference>
<dbReference type="InterPro" id="IPR010035">
    <property type="entry name" value="Thi_S"/>
</dbReference>
<dbReference type="Gene3D" id="3.20.20.70">
    <property type="entry name" value="Aldolase class I"/>
    <property type="match status" value="1"/>
</dbReference>
<dbReference type="PANTHER" id="PTHR34266:SF2">
    <property type="entry name" value="THIAZOLE SYNTHASE"/>
    <property type="match status" value="1"/>
</dbReference>
<gene>
    <name evidence="9" type="primary">thiG_3</name>
    <name evidence="9" type="ORF">NCTC12998_04297</name>
</gene>
<dbReference type="SUPFAM" id="SSF54285">
    <property type="entry name" value="MoaD/ThiS"/>
    <property type="match status" value="1"/>
</dbReference>
<dbReference type="SUPFAM" id="SSF110399">
    <property type="entry name" value="ThiG-like"/>
    <property type="match status" value="1"/>
</dbReference>
<comment type="function">
    <text evidence="1">Catalyzes the rearrangement of 1-deoxy-D-xylulose 5-phosphate (DXP) to produce the thiazole phosphate moiety of thiamine. Sulfur is provided by the thiocarboxylate moiety of the carrier protein ThiS. In vitro, sulfur can be provided by H(2)S.</text>
</comment>
<dbReference type="UniPathway" id="UPA00060"/>
<dbReference type="CDD" id="cd00565">
    <property type="entry name" value="Ubl_ThiS"/>
    <property type="match status" value="1"/>
</dbReference>
<dbReference type="Pfam" id="PF05690">
    <property type="entry name" value="ThiG"/>
    <property type="match status" value="1"/>
</dbReference>
<organism evidence="9 10">
    <name type="scientific">Raoultella planticola</name>
    <name type="common">Klebsiella planticola</name>
    <dbReference type="NCBI Taxonomy" id="575"/>
    <lineage>
        <taxon>Bacteria</taxon>
        <taxon>Pseudomonadati</taxon>
        <taxon>Pseudomonadota</taxon>
        <taxon>Gammaproteobacteria</taxon>
        <taxon>Enterobacterales</taxon>
        <taxon>Enterobacteriaceae</taxon>
        <taxon>Klebsiella/Raoultella group</taxon>
        <taxon>Raoultella</taxon>
    </lineage>
</organism>
<dbReference type="InterPro" id="IPR003749">
    <property type="entry name" value="ThiS/MoaD-like"/>
</dbReference>
<accession>A0A485BKR2</accession>
<evidence type="ECO:0000256" key="3">
    <source>
        <dbReference type="ARBA" id="ARBA00011960"/>
    </source>
</evidence>
<evidence type="ECO:0000256" key="5">
    <source>
        <dbReference type="ARBA" id="ARBA00022977"/>
    </source>
</evidence>